<feature type="transmembrane region" description="Helical" evidence="5">
    <location>
        <begin position="200"/>
        <end position="218"/>
    </location>
</feature>
<dbReference type="InterPro" id="IPR036259">
    <property type="entry name" value="MFS_trans_sf"/>
</dbReference>
<comment type="subcellular location">
    <subcellularLocation>
        <location evidence="1">Membrane</location>
        <topology evidence="1">Multi-pass membrane protein</topology>
    </subcellularLocation>
</comment>
<dbReference type="GO" id="GO:0022857">
    <property type="term" value="F:transmembrane transporter activity"/>
    <property type="evidence" value="ECO:0007669"/>
    <property type="project" value="InterPro"/>
</dbReference>
<feature type="transmembrane region" description="Helical" evidence="5">
    <location>
        <begin position="486"/>
        <end position="505"/>
    </location>
</feature>
<name>A0A1Y1ZCI0_9PLEO</name>
<evidence type="ECO:0000256" key="5">
    <source>
        <dbReference type="SAM" id="Phobius"/>
    </source>
</evidence>
<dbReference type="Gene3D" id="1.20.1250.20">
    <property type="entry name" value="MFS general substrate transporter like domains"/>
    <property type="match status" value="1"/>
</dbReference>
<sequence>MVFLGILEDHKLAHVPATVILNEEQSPNHEVTAGLKHGKGKNADIVLIPQPSEDPNDPLNWSPTKKLVVISTIAFGSILYASVLAPLLSPALVVIALTFNKSVGDITQISGYMLLVTACSGPIICALSRKYGKRPLLVASSAFGLLGTIICSATNTYNGLLAGRVIQGFSISAFESLVVSMIGDLYFVHQRGLYMTLMQFILGAASNFSAIIVGPIADNLGWKYLFHILIAFSAFETLALFLFVPETAYNRDHRYDIDELVDDKLSDLAAAEKRHEQLGSGGDMKSTAGESDVVRVETHNSTSPAHRPKKTFIQSLSLYNGTFSNDNLLQLLIAPFAVCTNLAVLWVVIVTGGLTAFFVAQSYDMAQIFMAPPYSLSAAGVGYLSLGPFLGGLVGSIFLGSTLDPLIRWCAKKNNGIYEPEYRLLGMIPSITTTIGLVAFGYLCESKSSYYLTAFTHGLDLFGIVCAAISASAYAIDAYRDMSSEVFIVNMVFKNLLFYGFSYFVNDWTARAGPGTVFYIFGGMGAMMTLTTPVLYFWGKRYRSYWARHNLLEKWGIRTHAEM</sequence>
<dbReference type="InterPro" id="IPR020846">
    <property type="entry name" value="MFS_dom"/>
</dbReference>
<feature type="transmembrane region" description="Helical" evidence="5">
    <location>
        <begin position="67"/>
        <end position="97"/>
    </location>
</feature>
<dbReference type="AlphaFoldDB" id="A0A1Y1ZCI0"/>
<dbReference type="GO" id="GO:0005886">
    <property type="term" value="C:plasma membrane"/>
    <property type="evidence" value="ECO:0007669"/>
    <property type="project" value="TreeGrafter"/>
</dbReference>
<dbReference type="Pfam" id="PF07690">
    <property type="entry name" value="MFS_1"/>
    <property type="match status" value="1"/>
</dbReference>
<feature type="transmembrane region" description="Helical" evidence="5">
    <location>
        <begin position="380"/>
        <end position="403"/>
    </location>
</feature>
<protein>
    <submittedName>
        <fullName evidence="7">Major facilitator superfamily domain-containing protein</fullName>
    </submittedName>
</protein>
<evidence type="ECO:0000256" key="4">
    <source>
        <dbReference type="ARBA" id="ARBA00023136"/>
    </source>
</evidence>
<feature type="transmembrane region" description="Helical" evidence="5">
    <location>
        <begin position="224"/>
        <end position="244"/>
    </location>
</feature>
<feature type="transmembrane region" description="Helical" evidence="5">
    <location>
        <begin position="424"/>
        <end position="443"/>
    </location>
</feature>
<keyword evidence="8" id="KW-1185">Reference proteome</keyword>
<evidence type="ECO:0000256" key="3">
    <source>
        <dbReference type="ARBA" id="ARBA00022989"/>
    </source>
</evidence>
<dbReference type="PANTHER" id="PTHR23502:SF29">
    <property type="entry name" value="TRANSPORTER, PUTATIVE (AFU_ORTHOLOGUE AFUA_6G06680)-RELATED"/>
    <property type="match status" value="1"/>
</dbReference>
<feature type="transmembrane region" description="Helical" evidence="5">
    <location>
        <begin position="517"/>
        <end position="538"/>
    </location>
</feature>
<feature type="transmembrane region" description="Helical" evidence="5">
    <location>
        <begin position="169"/>
        <end position="188"/>
    </location>
</feature>
<dbReference type="STRING" id="1231657.A0A1Y1ZCI0"/>
<dbReference type="EMBL" id="MCFA01000105">
    <property type="protein sequence ID" value="ORY07936.1"/>
    <property type="molecule type" value="Genomic_DNA"/>
</dbReference>
<dbReference type="SUPFAM" id="SSF103473">
    <property type="entry name" value="MFS general substrate transporter"/>
    <property type="match status" value="1"/>
</dbReference>
<keyword evidence="2 5" id="KW-0812">Transmembrane</keyword>
<gene>
    <name evidence="7" type="ORF">BCR34DRAFT_16211</name>
</gene>
<comment type="caution">
    <text evidence="7">The sequence shown here is derived from an EMBL/GenBank/DDBJ whole genome shotgun (WGS) entry which is preliminary data.</text>
</comment>
<reference evidence="7 8" key="1">
    <citation type="submission" date="2016-07" db="EMBL/GenBank/DDBJ databases">
        <title>Pervasive Adenine N6-methylation of Active Genes in Fungi.</title>
        <authorList>
            <consortium name="DOE Joint Genome Institute"/>
            <person name="Mondo S.J."/>
            <person name="Dannebaum R.O."/>
            <person name="Kuo R.C."/>
            <person name="Labutti K."/>
            <person name="Haridas S."/>
            <person name="Kuo A."/>
            <person name="Salamov A."/>
            <person name="Ahrendt S.R."/>
            <person name="Lipzen A."/>
            <person name="Sullivan W."/>
            <person name="Andreopoulos W.B."/>
            <person name="Clum A."/>
            <person name="Lindquist E."/>
            <person name="Daum C."/>
            <person name="Ramamoorthy G.K."/>
            <person name="Gryganskyi A."/>
            <person name="Culley D."/>
            <person name="Magnuson J.K."/>
            <person name="James T.Y."/>
            <person name="O'Malley M.A."/>
            <person name="Stajich J.E."/>
            <person name="Spatafora J.W."/>
            <person name="Visel A."/>
            <person name="Grigoriev I.V."/>
        </authorList>
    </citation>
    <scope>NUCLEOTIDE SEQUENCE [LARGE SCALE GENOMIC DNA]</scope>
    <source>
        <strain evidence="7 8">CBS 115471</strain>
    </source>
</reference>
<feature type="transmembrane region" description="Helical" evidence="5">
    <location>
        <begin position="136"/>
        <end position="157"/>
    </location>
</feature>
<feature type="transmembrane region" description="Helical" evidence="5">
    <location>
        <begin position="331"/>
        <end position="360"/>
    </location>
</feature>
<keyword evidence="3 5" id="KW-1133">Transmembrane helix</keyword>
<organism evidence="7 8">
    <name type="scientific">Clohesyomyces aquaticus</name>
    <dbReference type="NCBI Taxonomy" id="1231657"/>
    <lineage>
        <taxon>Eukaryota</taxon>
        <taxon>Fungi</taxon>
        <taxon>Dikarya</taxon>
        <taxon>Ascomycota</taxon>
        <taxon>Pezizomycotina</taxon>
        <taxon>Dothideomycetes</taxon>
        <taxon>Pleosporomycetidae</taxon>
        <taxon>Pleosporales</taxon>
        <taxon>Lindgomycetaceae</taxon>
        <taxon>Clohesyomyces</taxon>
    </lineage>
</organism>
<feature type="domain" description="Major facilitator superfamily (MFS) profile" evidence="6">
    <location>
        <begin position="69"/>
        <end position="563"/>
    </location>
</feature>
<evidence type="ECO:0000256" key="1">
    <source>
        <dbReference type="ARBA" id="ARBA00004141"/>
    </source>
</evidence>
<evidence type="ECO:0000256" key="2">
    <source>
        <dbReference type="ARBA" id="ARBA00022692"/>
    </source>
</evidence>
<dbReference type="InterPro" id="IPR011701">
    <property type="entry name" value="MFS"/>
</dbReference>
<dbReference type="PROSITE" id="PS50850">
    <property type="entry name" value="MFS"/>
    <property type="match status" value="1"/>
</dbReference>
<keyword evidence="4 5" id="KW-0472">Membrane</keyword>
<evidence type="ECO:0000313" key="7">
    <source>
        <dbReference type="EMBL" id="ORY07936.1"/>
    </source>
</evidence>
<feature type="transmembrane region" description="Helical" evidence="5">
    <location>
        <begin position="109"/>
        <end position="127"/>
    </location>
</feature>
<evidence type="ECO:0000313" key="8">
    <source>
        <dbReference type="Proteomes" id="UP000193144"/>
    </source>
</evidence>
<proteinExistence type="predicted"/>
<dbReference type="OrthoDB" id="2585655at2759"/>
<feature type="transmembrane region" description="Helical" evidence="5">
    <location>
        <begin position="449"/>
        <end position="474"/>
    </location>
</feature>
<dbReference type="PANTHER" id="PTHR23502">
    <property type="entry name" value="MAJOR FACILITATOR SUPERFAMILY"/>
    <property type="match status" value="1"/>
</dbReference>
<evidence type="ECO:0000259" key="6">
    <source>
        <dbReference type="PROSITE" id="PS50850"/>
    </source>
</evidence>
<dbReference type="Proteomes" id="UP000193144">
    <property type="component" value="Unassembled WGS sequence"/>
</dbReference>
<accession>A0A1Y1ZCI0</accession>